<dbReference type="InterPro" id="IPR016901">
    <property type="entry name" value="APC10/Doc1"/>
</dbReference>
<dbReference type="Gene3D" id="2.60.120.260">
    <property type="entry name" value="Galactose-binding domain-like"/>
    <property type="match status" value="1"/>
</dbReference>
<sequence length="101" mass="10930">MAADHSPHPLFPVHYFSEEPGEEGQLRESLQTMPKLGLREVGRLGVWSVTSAKPGNGVKMLRDGKTDTFWQSDGARWAQSCRPPAPSAPPAALPCPRSAHG</sequence>
<name>A0A061SCM0_9CHLO</name>
<keyword evidence="3" id="KW-0498">Mitosis</keyword>
<dbReference type="GO" id="GO:0005680">
    <property type="term" value="C:anaphase-promoting complex"/>
    <property type="evidence" value="ECO:0007669"/>
    <property type="project" value="InterPro"/>
</dbReference>
<dbReference type="PANTHER" id="PTHR12936:SF0">
    <property type="entry name" value="ANAPHASE-PROMOTING COMPLEX SUBUNIT 10"/>
    <property type="match status" value="1"/>
</dbReference>
<feature type="region of interest" description="Disordered" evidence="6">
    <location>
        <begin position="75"/>
        <end position="101"/>
    </location>
</feature>
<accession>A0A061SCM0</accession>
<feature type="domain" description="DOC" evidence="7">
    <location>
        <begin position="17"/>
        <end position="101"/>
    </location>
</feature>
<dbReference type="EMBL" id="GBEZ01003080">
    <property type="protein sequence ID" value="JAC82033.1"/>
    <property type="molecule type" value="Transcribed_RNA"/>
</dbReference>
<keyword evidence="4" id="KW-0833">Ubl conjugation pathway</keyword>
<evidence type="ECO:0000259" key="7">
    <source>
        <dbReference type="PROSITE" id="PS51284"/>
    </source>
</evidence>
<dbReference type="PROSITE" id="PS51284">
    <property type="entry name" value="DOC"/>
    <property type="match status" value="1"/>
</dbReference>
<dbReference type="Pfam" id="PF03256">
    <property type="entry name" value="ANAPC10"/>
    <property type="match status" value="1"/>
</dbReference>
<dbReference type="PANTHER" id="PTHR12936">
    <property type="entry name" value="ANAPHASE-PROMOTING COMPLEX 10"/>
    <property type="match status" value="1"/>
</dbReference>
<proteinExistence type="inferred from homology"/>
<evidence type="ECO:0000256" key="5">
    <source>
        <dbReference type="ARBA" id="ARBA00023306"/>
    </source>
</evidence>
<comment type="similarity">
    <text evidence="1">Belongs to the APC10 family.</text>
</comment>
<evidence type="ECO:0000313" key="8">
    <source>
        <dbReference type="EMBL" id="JAC82033.1"/>
    </source>
</evidence>
<dbReference type="AlphaFoldDB" id="A0A061SCM0"/>
<evidence type="ECO:0000256" key="3">
    <source>
        <dbReference type="ARBA" id="ARBA00022776"/>
    </source>
</evidence>
<dbReference type="InterPro" id="IPR008979">
    <property type="entry name" value="Galactose-bd-like_sf"/>
</dbReference>
<reference evidence="8" key="1">
    <citation type="submission" date="2014-05" db="EMBL/GenBank/DDBJ databases">
        <title>The transcriptome of the halophilic microalga Tetraselmis sp. GSL018 isolated from the Great Salt Lake, Utah.</title>
        <authorList>
            <person name="Jinkerson R.E."/>
            <person name="D'Adamo S."/>
            <person name="Posewitz M.C."/>
        </authorList>
    </citation>
    <scope>NUCLEOTIDE SEQUENCE</scope>
    <source>
        <strain evidence="8">GSL018</strain>
    </source>
</reference>
<feature type="compositionally biased region" description="Pro residues" evidence="6">
    <location>
        <begin position="83"/>
        <end position="93"/>
    </location>
</feature>
<dbReference type="InterPro" id="IPR004939">
    <property type="entry name" value="APC_su10/DOC_dom"/>
</dbReference>
<evidence type="ECO:0000256" key="6">
    <source>
        <dbReference type="SAM" id="MobiDB-lite"/>
    </source>
</evidence>
<evidence type="ECO:0000256" key="4">
    <source>
        <dbReference type="ARBA" id="ARBA00022786"/>
    </source>
</evidence>
<protein>
    <recommendedName>
        <fullName evidence="7">DOC domain-containing protein</fullName>
    </recommendedName>
</protein>
<dbReference type="SUPFAM" id="SSF49785">
    <property type="entry name" value="Galactose-binding domain-like"/>
    <property type="match status" value="1"/>
</dbReference>
<evidence type="ECO:0000256" key="1">
    <source>
        <dbReference type="ARBA" id="ARBA00006762"/>
    </source>
</evidence>
<keyword evidence="2" id="KW-0132">Cell division</keyword>
<organism evidence="8">
    <name type="scientific">Tetraselmis sp. GSL018</name>
    <dbReference type="NCBI Taxonomy" id="582737"/>
    <lineage>
        <taxon>Eukaryota</taxon>
        <taxon>Viridiplantae</taxon>
        <taxon>Chlorophyta</taxon>
        <taxon>core chlorophytes</taxon>
        <taxon>Chlorodendrophyceae</taxon>
        <taxon>Chlorodendrales</taxon>
        <taxon>Chlorodendraceae</taxon>
        <taxon>Tetraselmis</taxon>
    </lineage>
</organism>
<evidence type="ECO:0000256" key="2">
    <source>
        <dbReference type="ARBA" id="ARBA00022618"/>
    </source>
</evidence>
<dbReference type="GO" id="GO:0031145">
    <property type="term" value="P:anaphase-promoting complex-dependent catabolic process"/>
    <property type="evidence" value="ECO:0007669"/>
    <property type="project" value="InterPro"/>
</dbReference>
<dbReference type="GO" id="GO:0051301">
    <property type="term" value="P:cell division"/>
    <property type="evidence" value="ECO:0007669"/>
    <property type="project" value="UniProtKB-KW"/>
</dbReference>
<gene>
    <name evidence="8" type="ORF">TSPGSL018_6603</name>
</gene>
<keyword evidence="5" id="KW-0131">Cell cycle</keyword>
<dbReference type="GO" id="GO:0070979">
    <property type="term" value="P:protein K11-linked ubiquitination"/>
    <property type="evidence" value="ECO:0007669"/>
    <property type="project" value="TreeGrafter"/>
</dbReference>